<dbReference type="Proteomes" id="UP001580391">
    <property type="component" value="Unassembled WGS sequence"/>
</dbReference>
<comment type="caution">
    <text evidence="1">The sequence shown here is derived from an EMBL/GenBank/DDBJ whole genome shotgun (WGS) entry which is preliminary data.</text>
</comment>
<gene>
    <name evidence="1" type="ORF">ACE5IX_12525</name>
</gene>
<reference evidence="1 2" key="1">
    <citation type="submission" date="2024-09" db="EMBL/GenBank/DDBJ databases">
        <title>Taxonomic and Genotyping Characterization of Leptospira Strains isolated from Multiple Sources in Colombia highlights the importance of intermediate species.</title>
        <authorList>
            <person name="Torres Higuera L."/>
            <person name="Rojas Tapias D."/>
            <person name="Jimenez Velasquez S."/>
            <person name="Renjifo Ibanez C."/>
        </authorList>
    </citation>
    <scope>NUCLEOTIDE SEQUENCE [LARGE SCALE GENOMIC DNA]</scope>
    <source>
        <strain evidence="1 2">Lep080</strain>
    </source>
</reference>
<sequence length="206" mass="22975">MNNFLIHKCKPSSILIASALILLLNRCISFNYGNIDSDSRKVNESTMPRKAIGLTVHYEYYLNGKKKEVVSNGRQAIRRELVSQAYQDSGLFDKIQEGSQGDLNISVLIIESAYVNQGLAMLTGITFGIFPSWGSSELFVETSISDKKGNPIGEIEARSSSVTIMQIFLLAPMFLFYPPSAYDEYIIGTNRYSLNEALRKGLLVLE</sequence>
<evidence type="ECO:0000313" key="2">
    <source>
        <dbReference type="Proteomes" id="UP001580391"/>
    </source>
</evidence>
<dbReference type="EMBL" id="JBHILJ010000006">
    <property type="protein sequence ID" value="MFB5737341.1"/>
    <property type="molecule type" value="Genomic_DNA"/>
</dbReference>
<accession>A0ABV5BPV7</accession>
<organism evidence="1 2">
    <name type="scientific">Leptospira wolffii</name>
    <dbReference type="NCBI Taxonomy" id="409998"/>
    <lineage>
        <taxon>Bacteria</taxon>
        <taxon>Pseudomonadati</taxon>
        <taxon>Spirochaetota</taxon>
        <taxon>Spirochaetia</taxon>
        <taxon>Leptospirales</taxon>
        <taxon>Leptospiraceae</taxon>
        <taxon>Leptospira</taxon>
    </lineage>
</organism>
<protein>
    <recommendedName>
        <fullName evidence="3">Lipoprotein</fullName>
    </recommendedName>
</protein>
<evidence type="ECO:0008006" key="3">
    <source>
        <dbReference type="Google" id="ProtNLM"/>
    </source>
</evidence>
<evidence type="ECO:0000313" key="1">
    <source>
        <dbReference type="EMBL" id="MFB5737341.1"/>
    </source>
</evidence>
<dbReference type="RefSeq" id="WP_375517253.1">
    <property type="nucleotide sequence ID" value="NZ_JBHILI010000007.1"/>
</dbReference>
<name>A0ABV5BPV7_9LEPT</name>
<keyword evidence="2" id="KW-1185">Reference proteome</keyword>
<proteinExistence type="predicted"/>